<keyword evidence="2" id="KW-1185">Reference proteome</keyword>
<proteinExistence type="predicted"/>
<organism evidence="1 2">
    <name type="scientific">Oricola thermophila</name>
    <dbReference type="NCBI Taxonomy" id="2742145"/>
    <lineage>
        <taxon>Bacteria</taxon>
        <taxon>Pseudomonadati</taxon>
        <taxon>Pseudomonadota</taxon>
        <taxon>Alphaproteobacteria</taxon>
        <taxon>Hyphomicrobiales</taxon>
        <taxon>Ahrensiaceae</taxon>
        <taxon>Oricola</taxon>
    </lineage>
</organism>
<reference evidence="1 2" key="1">
    <citation type="submission" date="2020-06" db="EMBL/GenBank/DDBJ databases">
        <title>Oricola thermophila sp. nov. isolated from a tidal sediments.</title>
        <authorList>
            <person name="Kwon K.K."/>
            <person name="Yang S.-H."/>
            <person name="Park M.-J."/>
        </authorList>
    </citation>
    <scope>NUCLEOTIDE SEQUENCE [LARGE SCALE GENOMIC DNA]</scope>
    <source>
        <strain evidence="1 2">MEBiC13590</strain>
    </source>
</reference>
<name>A0A6N1VB04_9HYPH</name>
<dbReference type="InterPro" id="IPR011335">
    <property type="entry name" value="Restrct_endonuc-II-like"/>
</dbReference>
<evidence type="ECO:0008006" key="3">
    <source>
        <dbReference type="Google" id="ProtNLM"/>
    </source>
</evidence>
<dbReference type="AlphaFoldDB" id="A0A6N1VB04"/>
<dbReference type="RefSeq" id="WP_175275735.1">
    <property type="nucleotide sequence ID" value="NZ_CP054836.1"/>
</dbReference>
<dbReference type="KEGG" id="orm:HTY61_04880"/>
<accession>A0A6N1VB04</accession>
<gene>
    <name evidence="1" type="ORF">HTY61_04880</name>
</gene>
<dbReference type="EMBL" id="CP054836">
    <property type="protein sequence ID" value="QKV17838.1"/>
    <property type="molecule type" value="Genomic_DNA"/>
</dbReference>
<sequence length="92" mass="10604">MGIPKYRAKRDISEPEIVRALEQIGMTVWRMDQPVDLLVGWREKTHLVECKTGKGKLNKNQLEFTNIWRGSPVVVLRDAQEAIDWAIEVSQS</sequence>
<dbReference type="SUPFAM" id="SSF52980">
    <property type="entry name" value="Restriction endonuclease-like"/>
    <property type="match status" value="1"/>
</dbReference>
<dbReference type="Proteomes" id="UP000509367">
    <property type="component" value="Chromosome"/>
</dbReference>
<evidence type="ECO:0000313" key="2">
    <source>
        <dbReference type="Proteomes" id="UP000509367"/>
    </source>
</evidence>
<evidence type="ECO:0000313" key="1">
    <source>
        <dbReference type="EMBL" id="QKV17838.1"/>
    </source>
</evidence>
<protein>
    <recommendedName>
        <fullName evidence="3">VRR-NUC domain-containing protein</fullName>
    </recommendedName>
</protein>